<comment type="caution">
    <text evidence="1">The sequence shown here is derived from an EMBL/GenBank/DDBJ whole genome shotgun (WGS) entry which is preliminary data.</text>
</comment>
<sequence length="66" mass="7738">MEFPQQKQLFTSNNSSSSSLKTILNSSHRFRELKKFLWQILPQFDSIQLGQFVLLFAALIGFFVRK</sequence>
<dbReference type="EMBL" id="CAVMJV010000012">
    <property type="protein sequence ID" value="CAK5046978.1"/>
    <property type="molecule type" value="Genomic_DNA"/>
</dbReference>
<dbReference type="Proteomes" id="UP001497535">
    <property type="component" value="Unassembled WGS sequence"/>
</dbReference>
<reference evidence="1" key="1">
    <citation type="submission" date="2023-11" db="EMBL/GenBank/DDBJ databases">
        <authorList>
            <person name="Poullet M."/>
        </authorList>
    </citation>
    <scope>NUCLEOTIDE SEQUENCE</scope>
    <source>
        <strain evidence="1">E1834</strain>
    </source>
</reference>
<proteinExistence type="predicted"/>
<protein>
    <submittedName>
        <fullName evidence="1">Uncharacterized protein</fullName>
    </submittedName>
</protein>
<name>A0ACB0YH83_MELEN</name>
<evidence type="ECO:0000313" key="1">
    <source>
        <dbReference type="EMBL" id="CAK5046978.1"/>
    </source>
</evidence>
<evidence type="ECO:0000313" key="2">
    <source>
        <dbReference type="Proteomes" id="UP001497535"/>
    </source>
</evidence>
<gene>
    <name evidence="1" type="ORF">MENTE1834_LOCUS12245</name>
</gene>
<keyword evidence="2" id="KW-1185">Reference proteome</keyword>
<accession>A0ACB0YH83</accession>
<organism evidence="1 2">
    <name type="scientific">Meloidogyne enterolobii</name>
    <name type="common">Root-knot nematode worm</name>
    <name type="synonym">Meloidogyne mayaguensis</name>
    <dbReference type="NCBI Taxonomy" id="390850"/>
    <lineage>
        <taxon>Eukaryota</taxon>
        <taxon>Metazoa</taxon>
        <taxon>Ecdysozoa</taxon>
        <taxon>Nematoda</taxon>
        <taxon>Chromadorea</taxon>
        <taxon>Rhabditida</taxon>
        <taxon>Tylenchina</taxon>
        <taxon>Tylenchomorpha</taxon>
        <taxon>Tylenchoidea</taxon>
        <taxon>Meloidogynidae</taxon>
        <taxon>Meloidogyninae</taxon>
        <taxon>Meloidogyne</taxon>
    </lineage>
</organism>